<organism evidence="1 2">
    <name type="scientific">Noviherbaspirillum denitrificans</name>
    <dbReference type="NCBI Taxonomy" id="1968433"/>
    <lineage>
        <taxon>Bacteria</taxon>
        <taxon>Pseudomonadati</taxon>
        <taxon>Pseudomonadota</taxon>
        <taxon>Betaproteobacteria</taxon>
        <taxon>Burkholderiales</taxon>
        <taxon>Oxalobacteraceae</taxon>
        <taxon>Noviherbaspirillum</taxon>
    </lineage>
</organism>
<dbReference type="Proteomes" id="UP000197535">
    <property type="component" value="Unassembled WGS sequence"/>
</dbReference>
<dbReference type="EMBL" id="LSTO01000001">
    <property type="protein sequence ID" value="OWW21685.1"/>
    <property type="molecule type" value="Genomic_DNA"/>
</dbReference>
<dbReference type="RefSeq" id="WP_088708532.1">
    <property type="nucleotide sequence ID" value="NZ_LSTO01000001.1"/>
</dbReference>
<dbReference type="OrthoDB" id="9814807at2"/>
<evidence type="ECO:0008006" key="3">
    <source>
        <dbReference type="Google" id="ProtNLM"/>
    </source>
</evidence>
<name>A0A254TGN0_9BURK</name>
<reference evidence="1 2" key="1">
    <citation type="submission" date="2016-02" db="EMBL/GenBank/DDBJ databases">
        <authorList>
            <person name="Wen L."/>
            <person name="He K."/>
            <person name="Yang H."/>
        </authorList>
    </citation>
    <scope>NUCLEOTIDE SEQUENCE [LARGE SCALE GENOMIC DNA]</scope>
    <source>
        <strain evidence="1 2">TSA40</strain>
    </source>
</reference>
<evidence type="ECO:0000313" key="2">
    <source>
        <dbReference type="Proteomes" id="UP000197535"/>
    </source>
</evidence>
<sequence>MASVDPKPNNTCPLCGGPNGCGPAASGSFDTPCWCTTTPIDPAALARIPQAQRNQACICRNCATGVNKPTVT</sequence>
<proteinExistence type="predicted"/>
<accession>A0A254TGN0</accession>
<evidence type="ECO:0000313" key="1">
    <source>
        <dbReference type="EMBL" id="OWW21685.1"/>
    </source>
</evidence>
<keyword evidence="2" id="KW-1185">Reference proteome</keyword>
<comment type="caution">
    <text evidence="1">The sequence shown here is derived from an EMBL/GenBank/DDBJ whole genome shotgun (WGS) entry which is preliminary data.</text>
</comment>
<dbReference type="InterPro" id="IPR032720">
    <property type="entry name" value="Cys_rich_CWC"/>
</dbReference>
<protein>
    <recommendedName>
        <fullName evidence="3">DNA or RNA helicase of superfamily II</fullName>
    </recommendedName>
</protein>
<dbReference type="Pfam" id="PF14375">
    <property type="entry name" value="Cys_rich_CWC"/>
    <property type="match status" value="1"/>
</dbReference>
<gene>
    <name evidence="1" type="ORF">AYR66_21540</name>
</gene>
<dbReference type="AlphaFoldDB" id="A0A254TGN0"/>